<dbReference type="EMBL" id="ML170274">
    <property type="protein sequence ID" value="TDL15460.1"/>
    <property type="molecule type" value="Genomic_DNA"/>
</dbReference>
<dbReference type="VEuPathDB" id="FungiDB:BD410DRAFT_808884"/>
<protein>
    <submittedName>
        <fullName evidence="1">Uncharacterized protein</fullName>
    </submittedName>
</protein>
<dbReference type="AlphaFoldDB" id="A0A4Y7PLY8"/>
<organism evidence="1 2">
    <name type="scientific">Rickenella mellea</name>
    <dbReference type="NCBI Taxonomy" id="50990"/>
    <lineage>
        <taxon>Eukaryota</taxon>
        <taxon>Fungi</taxon>
        <taxon>Dikarya</taxon>
        <taxon>Basidiomycota</taxon>
        <taxon>Agaricomycotina</taxon>
        <taxon>Agaricomycetes</taxon>
        <taxon>Hymenochaetales</taxon>
        <taxon>Rickenellaceae</taxon>
        <taxon>Rickenella</taxon>
    </lineage>
</organism>
<reference evidence="1 2" key="1">
    <citation type="submission" date="2018-06" db="EMBL/GenBank/DDBJ databases">
        <title>A transcriptomic atlas of mushroom development highlights an independent origin of complex multicellularity.</title>
        <authorList>
            <consortium name="DOE Joint Genome Institute"/>
            <person name="Krizsan K."/>
            <person name="Almasi E."/>
            <person name="Merenyi Z."/>
            <person name="Sahu N."/>
            <person name="Viragh M."/>
            <person name="Koszo T."/>
            <person name="Mondo S."/>
            <person name="Kiss B."/>
            <person name="Balint B."/>
            <person name="Kues U."/>
            <person name="Barry K."/>
            <person name="Hegedus J.C."/>
            <person name="Henrissat B."/>
            <person name="Johnson J."/>
            <person name="Lipzen A."/>
            <person name="Ohm R."/>
            <person name="Nagy I."/>
            <person name="Pangilinan J."/>
            <person name="Yan J."/>
            <person name="Xiong Y."/>
            <person name="Grigoriev I.V."/>
            <person name="Hibbett D.S."/>
            <person name="Nagy L.G."/>
        </authorList>
    </citation>
    <scope>NUCLEOTIDE SEQUENCE [LARGE SCALE GENOMIC DNA]</scope>
    <source>
        <strain evidence="1 2">SZMC22713</strain>
    </source>
</reference>
<evidence type="ECO:0000313" key="1">
    <source>
        <dbReference type="EMBL" id="TDL15460.1"/>
    </source>
</evidence>
<accession>A0A4Y7PLY8</accession>
<name>A0A4Y7PLY8_9AGAM</name>
<sequence length="177" mass="20121">MRFWSEFETSERLLERYSGHRWWKRPGVLSLTVALREAVDLDTVLVAVVAPTVFTAPESETEVMGLTGLVGEMVLWRPLGAGLGPCEEVTLETEPEVLALAEVVVWLGVTVEIYVYLRTIRLLPAINPIPTLRLSGPQRKRCKDPPFFPFAVAQTVNQRKRIWDRDYTGLEAERQWG</sequence>
<proteinExistence type="predicted"/>
<dbReference type="Proteomes" id="UP000294933">
    <property type="component" value="Unassembled WGS sequence"/>
</dbReference>
<keyword evidence="2" id="KW-1185">Reference proteome</keyword>
<evidence type="ECO:0000313" key="2">
    <source>
        <dbReference type="Proteomes" id="UP000294933"/>
    </source>
</evidence>
<gene>
    <name evidence="1" type="ORF">BD410DRAFT_808884</name>
</gene>